<keyword evidence="5 6" id="KW-0472">Membrane</keyword>
<dbReference type="NCBIfam" id="NF008930">
    <property type="entry name" value="PRK12287.1"/>
    <property type="match status" value="1"/>
</dbReference>
<reference evidence="7 8" key="1">
    <citation type="submission" date="2020-07" db="EMBL/GenBank/DDBJ databases">
        <title>Genomic Encyclopedia of Type Strains, Phase IV (KMG-IV): sequencing the most valuable type-strain genomes for metagenomic binning, comparative biology and taxonomic classification.</title>
        <authorList>
            <person name="Goeker M."/>
        </authorList>
    </citation>
    <scope>NUCLEOTIDE SEQUENCE [LARGE SCALE GENOMIC DNA]</scope>
    <source>
        <strain evidence="7 8">DSM 17721</strain>
    </source>
</reference>
<dbReference type="PANTHER" id="PTHR21716:SF64">
    <property type="entry name" value="AI-2 TRANSPORT PROTEIN TQSA"/>
    <property type="match status" value="1"/>
</dbReference>
<evidence type="ECO:0000256" key="1">
    <source>
        <dbReference type="ARBA" id="ARBA00004141"/>
    </source>
</evidence>
<proteinExistence type="inferred from homology"/>
<dbReference type="InterPro" id="IPR002549">
    <property type="entry name" value="AI-2E-like"/>
</dbReference>
<protein>
    <submittedName>
        <fullName evidence="7">Putative PurR-regulated permease PerM</fullName>
    </submittedName>
</protein>
<keyword evidence="3 6" id="KW-0812">Transmembrane</keyword>
<feature type="transmembrane region" description="Helical" evidence="6">
    <location>
        <begin position="285"/>
        <end position="306"/>
    </location>
</feature>
<dbReference type="GO" id="GO:0016020">
    <property type="term" value="C:membrane"/>
    <property type="evidence" value="ECO:0007669"/>
    <property type="project" value="UniProtKB-SubCell"/>
</dbReference>
<feature type="transmembrane region" description="Helical" evidence="6">
    <location>
        <begin position="224"/>
        <end position="244"/>
    </location>
</feature>
<dbReference type="AlphaFoldDB" id="A0A7W0C5W1"/>
<comment type="similarity">
    <text evidence="2">Belongs to the autoinducer-2 exporter (AI-2E) (TC 2.A.86) family.</text>
</comment>
<evidence type="ECO:0000313" key="8">
    <source>
        <dbReference type="Proteomes" id="UP000525298"/>
    </source>
</evidence>
<dbReference type="PANTHER" id="PTHR21716">
    <property type="entry name" value="TRANSMEMBRANE PROTEIN"/>
    <property type="match status" value="1"/>
</dbReference>
<comment type="caution">
    <text evidence="7">The sequence shown here is derived from an EMBL/GenBank/DDBJ whole genome shotgun (WGS) entry which is preliminary data.</text>
</comment>
<feature type="transmembrane region" description="Helical" evidence="6">
    <location>
        <begin position="250"/>
        <end position="273"/>
    </location>
</feature>
<feature type="transmembrane region" description="Helical" evidence="6">
    <location>
        <begin position="168"/>
        <end position="190"/>
    </location>
</feature>
<evidence type="ECO:0000256" key="4">
    <source>
        <dbReference type="ARBA" id="ARBA00022989"/>
    </source>
</evidence>
<evidence type="ECO:0000313" key="7">
    <source>
        <dbReference type="EMBL" id="MBA2879731.1"/>
    </source>
</evidence>
<comment type="subcellular location">
    <subcellularLocation>
        <location evidence="1">Membrane</location>
        <topology evidence="1">Multi-pass membrane protein</topology>
    </subcellularLocation>
</comment>
<gene>
    <name evidence="7" type="ORF">HNR65_000038</name>
</gene>
<feature type="transmembrane region" description="Helical" evidence="6">
    <location>
        <begin position="38"/>
        <end position="58"/>
    </location>
</feature>
<feature type="transmembrane region" description="Helical" evidence="6">
    <location>
        <begin position="326"/>
        <end position="352"/>
    </location>
</feature>
<dbReference type="GO" id="GO:0055085">
    <property type="term" value="P:transmembrane transport"/>
    <property type="evidence" value="ECO:0007669"/>
    <property type="project" value="TreeGrafter"/>
</dbReference>
<evidence type="ECO:0000256" key="5">
    <source>
        <dbReference type="ARBA" id="ARBA00023136"/>
    </source>
</evidence>
<feature type="transmembrane region" description="Helical" evidence="6">
    <location>
        <begin position="64"/>
        <end position="82"/>
    </location>
</feature>
<dbReference type="EMBL" id="JACDUS010000001">
    <property type="protein sequence ID" value="MBA2879731.1"/>
    <property type="molecule type" value="Genomic_DNA"/>
</dbReference>
<accession>A0A7W0C5W1</accession>
<evidence type="ECO:0000256" key="2">
    <source>
        <dbReference type="ARBA" id="ARBA00009773"/>
    </source>
</evidence>
<dbReference type="Proteomes" id="UP000525298">
    <property type="component" value="Unassembled WGS sequence"/>
</dbReference>
<name>A0A7W0C5W1_9BACT</name>
<dbReference type="Pfam" id="PF01594">
    <property type="entry name" value="AI-2E_transport"/>
    <property type="match status" value="1"/>
</dbReference>
<keyword evidence="8" id="KW-1185">Reference proteome</keyword>
<sequence>MPHARLSDTNLNILEIWTTSDPETKDIMEIQSALSREIRFMIAAACFVVIVAGMRAAAGILVPFLLSVFIAIIFTPLLFWLQRKRLPKIAAIGVIMAIIIALGTLLIQFVGGSVGEFTTTLPIYQKRLLAESSKLISWLNNRGIVVSEQMFREYLDPGMAMQMVSRTLTGLSGVLTNAFLILLTVIFILLEAARFPEKIRSAFKDPEKSLANFSRFTKSVNRYLALKTLFSLATGIFIWLWLSVLGLDFAFLWGLLAFLLNYVPNIGSIIAAVPPILLALAQLGVWPAALCALGFVAVNVVIGNLLEPRFMGSGLGLSTLVVFLSLVFWGWVLGPVGMLLSVPLTMIFKIALENSPEARWLSVMLDSEATASADANPDQNAPVLPESK</sequence>
<evidence type="ECO:0000256" key="6">
    <source>
        <dbReference type="SAM" id="Phobius"/>
    </source>
</evidence>
<feature type="transmembrane region" description="Helical" evidence="6">
    <location>
        <begin position="89"/>
        <end position="111"/>
    </location>
</feature>
<keyword evidence="4 6" id="KW-1133">Transmembrane helix</keyword>
<organism evidence="7 8">
    <name type="scientific">Desulfosalsimonas propionicica</name>
    <dbReference type="NCBI Taxonomy" id="332175"/>
    <lineage>
        <taxon>Bacteria</taxon>
        <taxon>Pseudomonadati</taxon>
        <taxon>Thermodesulfobacteriota</taxon>
        <taxon>Desulfobacteria</taxon>
        <taxon>Desulfobacterales</taxon>
        <taxon>Desulfosalsimonadaceae</taxon>
        <taxon>Desulfosalsimonas</taxon>
    </lineage>
</organism>
<dbReference type="RefSeq" id="WP_232364593.1">
    <property type="nucleotide sequence ID" value="NZ_JACDUS010000001.1"/>
</dbReference>
<evidence type="ECO:0000256" key="3">
    <source>
        <dbReference type="ARBA" id="ARBA00022692"/>
    </source>
</evidence>